<sequence length="305" mass="34395">MVIRLNRRQARIFFGETWDIYQRTTKSLKMEQVVEDLSDGTRLLWIGQKRTDRVIYYLHGGAFIFGVIESAPKLFAYMQENLEKRGKPTGVTMLNYTLVPDATFPIQLRQAVVGIQHLINIGVGPENIQLMGDSAGAVIIHQVLSHILHPVEGVPKLTLSAPFAGAYMMSPWATMLDDKILHTNAGRGDMLDPTAGVYWASKVLDNVPPSARPYVEANSAPEEWLVDVNKIVDRILISCGDLEILRDSIIKYSQTVQSHHPKAQFFLDEYGIHIDPFVCFYVGEPNRGKLIPFILEWLDQGFSKN</sequence>
<protein>
    <submittedName>
        <fullName evidence="3">Alpha/Beta hydrolase protein</fullName>
    </submittedName>
</protein>
<evidence type="ECO:0000259" key="2">
    <source>
        <dbReference type="Pfam" id="PF07859"/>
    </source>
</evidence>
<dbReference type="AlphaFoldDB" id="A0A9P5NMX9"/>
<feature type="non-terminal residue" evidence="3">
    <location>
        <position position="305"/>
    </location>
</feature>
<evidence type="ECO:0000313" key="3">
    <source>
        <dbReference type="EMBL" id="KAF8900158.1"/>
    </source>
</evidence>
<dbReference type="GO" id="GO:0016787">
    <property type="term" value="F:hydrolase activity"/>
    <property type="evidence" value="ECO:0007669"/>
    <property type="project" value="UniProtKB-KW"/>
</dbReference>
<accession>A0A9P5NMX9</accession>
<dbReference type="InterPro" id="IPR013094">
    <property type="entry name" value="AB_hydrolase_3"/>
</dbReference>
<dbReference type="PANTHER" id="PTHR48081:SF31">
    <property type="entry name" value="STERYL ACETYL HYDROLASE MUG81-RELATED"/>
    <property type="match status" value="1"/>
</dbReference>
<dbReference type="OrthoDB" id="2152029at2759"/>
<feature type="domain" description="Alpha/beta hydrolase fold-3" evidence="2">
    <location>
        <begin position="56"/>
        <end position="268"/>
    </location>
</feature>
<gene>
    <name evidence="3" type="ORF">CPB84DRAFT_1779483</name>
</gene>
<dbReference type="InterPro" id="IPR050300">
    <property type="entry name" value="GDXG_lipolytic_enzyme"/>
</dbReference>
<reference evidence="3" key="1">
    <citation type="submission" date="2020-11" db="EMBL/GenBank/DDBJ databases">
        <authorList>
            <consortium name="DOE Joint Genome Institute"/>
            <person name="Ahrendt S."/>
            <person name="Riley R."/>
            <person name="Andreopoulos W."/>
            <person name="LaButti K."/>
            <person name="Pangilinan J."/>
            <person name="Ruiz-duenas F.J."/>
            <person name="Barrasa J.M."/>
            <person name="Sanchez-Garcia M."/>
            <person name="Camarero S."/>
            <person name="Miyauchi S."/>
            <person name="Serrano A."/>
            <person name="Linde D."/>
            <person name="Babiker R."/>
            <person name="Drula E."/>
            <person name="Ayuso-Fernandez I."/>
            <person name="Pacheco R."/>
            <person name="Padilla G."/>
            <person name="Ferreira P."/>
            <person name="Barriuso J."/>
            <person name="Kellner H."/>
            <person name="Castanera R."/>
            <person name="Alfaro M."/>
            <person name="Ramirez L."/>
            <person name="Pisabarro A.G."/>
            <person name="Kuo A."/>
            <person name="Tritt A."/>
            <person name="Lipzen A."/>
            <person name="He G."/>
            <person name="Yan M."/>
            <person name="Ng V."/>
            <person name="Cullen D."/>
            <person name="Martin F."/>
            <person name="Rosso M.-N."/>
            <person name="Henrissat B."/>
            <person name="Hibbett D."/>
            <person name="Martinez A.T."/>
            <person name="Grigoriev I.V."/>
        </authorList>
    </citation>
    <scope>NUCLEOTIDE SEQUENCE</scope>
    <source>
        <strain evidence="3">AH 44721</strain>
    </source>
</reference>
<evidence type="ECO:0000313" key="4">
    <source>
        <dbReference type="Proteomes" id="UP000724874"/>
    </source>
</evidence>
<keyword evidence="1 3" id="KW-0378">Hydrolase</keyword>
<evidence type="ECO:0000256" key="1">
    <source>
        <dbReference type="ARBA" id="ARBA00022801"/>
    </source>
</evidence>
<comment type="caution">
    <text evidence="3">The sequence shown here is derived from an EMBL/GenBank/DDBJ whole genome shotgun (WGS) entry which is preliminary data.</text>
</comment>
<dbReference type="InterPro" id="IPR029058">
    <property type="entry name" value="AB_hydrolase_fold"/>
</dbReference>
<dbReference type="EMBL" id="JADNYJ010000049">
    <property type="protein sequence ID" value="KAF8900158.1"/>
    <property type="molecule type" value="Genomic_DNA"/>
</dbReference>
<dbReference type="Proteomes" id="UP000724874">
    <property type="component" value="Unassembled WGS sequence"/>
</dbReference>
<keyword evidence="4" id="KW-1185">Reference proteome</keyword>
<dbReference type="Pfam" id="PF07859">
    <property type="entry name" value="Abhydrolase_3"/>
    <property type="match status" value="1"/>
</dbReference>
<organism evidence="3 4">
    <name type="scientific">Gymnopilus junonius</name>
    <name type="common">Spectacular rustgill mushroom</name>
    <name type="synonym">Gymnopilus spectabilis subsp. junonius</name>
    <dbReference type="NCBI Taxonomy" id="109634"/>
    <lineage>
        <taxon>Eukaryota</taxon>
        <taxon>Fungi</taxon>
        <taxon>Dikarya</taxon>
        <taxon>Basidiomycota</taxon>
        <taxon>Agaricomycotina</taxon>
        <taxon>Agaricomycetes</taxon>
        <taxon>Agaricomycetidae</taxon>
        <taxon>Agaricales</taxon>
        <taxon>Agaricineae</taxon>
        <taxon>Hymenogastraceae</taxon>
        <taxon>Gymnopilus</taxon>
    </lineage>
</organism>
<dbReference type="SUPFAM" id="SSF53474">
    <property type="entry name" value="alpha/beta-Hydrolases"/>
    <property type="match status" value="1"/>
</dbReference>
<proteinExistence type="predicted"/>
<dbReference type="PANTHER" id="PTHR48081">
    <property type="entry name" value="AB HYDROLASE SUPERFAMILY PROTEIN C4A8.06C"/>
    <property type="match status" value="1"/>
</dbReference>
<name>A0A9P5NMX9_GYMJU</name>
<dbReference type="Gene3D" id="3.40.50.1820">
    <property type="entry name" value="alpha/beta hydrolase"/>
    <property type="match status" value="1"/>
</dbReference>